<dbReference type="STRING" id="1306519.BIW12_12565"/>
<evidence type="ECO:0000313" key="7">
    <source>
        <dbReference type="EMBL" id="APA00192.1"/>
    </source>
</evidence>
<dbReference type="Gene3D" id="1.20.120.1780">
    <property type="entry name" value="UbiA prenyltransferase"/>
    <property type="match status" value="1"/>
</dbReference>
<feature type="transmembrane region" description="Helical" evidence="6">
    <location>
        <begin position="158"/>
        <end position="177"/>
    </location>
</feature>
<dbReference type="CDD" id="cd13961">
    <property type="entry name" value="PT_UbiA_DGGGPS"/>
    <property type="match status" value="1"/>
</dbReference>
<evidence type="ECO:0000256" key="4">
    <source>
        <dbReference type="ARBA" id="ARBA00022989"/>
    </source>
</evidence>
<feature type="transmembrane region" description="Helical" evidence="6">
    <location>
        <begin position="74"/>
        <end position="92"/>
    </location>
</feature>
<accession>A0A1D9PCA6</accession>
<name>A0A1D9PCA6_9FLAO</name>
<dbReference type="GO" id="GO:0016020">
    <property type="term" value="C:membrane"/>
    <property type="evidence" value="ECO:0007669"/>
    <property type="project" value="UniProtKB-SubCell"/>
</dbReference>
<feature type="transmembrane region" description="Helical" evidence="6">
    <location>
        <begin position="127"/>
        <end position="146"/>
    </location>
</feature>
<evidence type="ECO:0000256" key="2">
    <source>
        <dbReference type="ARBA" id="ARBA00022475"/>
    </source>
</evidence>
<comment type="subcellular location">
    <subcellularLocation>
        <location evidence="1">Membrane</location>
        <topology evidence="1">Multi-pass membrane protein</topology>
    </subcellularLocation>
</comment>
<dbReference type="PANTHER" id="PTHR42723:SF1">
    <property type="entry name" value="CHLOROPHYLL SYNTHASE, CHLOROPLASTIC"/>
    <property type="match status" value="1"/>
</dbReference>
<dbReference type="PANTHER" id="PTHR42723">
    <property type="entry name" value="CHLOROPHYLL SYNTHASE"/>
    <property type="match status" value="1"/>
</dbReference>
<feature type="transmembrane region" description="Helical" evidence="6">
    <location>
        <begin position="98"/>
        <end position="115"/>
    </location>
</feature>
<keyword evidence="3 6" id="KW-0812">Transmembrane</keyword>
<dbReference type="GO" id="GO:0016765">
    <property type="term" value="F:transferase activity, transferring alkyl or aryl (other than methyl) groups"/>
    <property type="evidence" value="ECO:0007669"/>
    <property type="project" value="InterPro"/>
</dbReference>
<feature type="transmembrane region" description="Helical" evidence="6">
    <location>
        <begin position="26"/>
        <end position="45"/>
    </location>
</feature>
<gene>
    <name evidence="7" type="ORF">BIW12_12565</name>
</gene>
<reference evidence="7 8" key="1">
    <citation type="submission" date="2016-10" db="EMBL/GenBank/DDBJ databases">
        <title>Complete Genome Sequence of Flavobacterium sp. PK15.</title>
        <authorList>
            <person name="Ekwe A."/>
            <person name="Kim S.B."/>
        </authorList>
    </citation>
    <scope>NUCLEOTIDE SEQUENCE [LARGE SCALE GENOMIC DNA]</scope>
    <source>
        <strain evidence="7 8">PK15</strain>
    </source>
</reference>
<evidence type="ECO:0000256" key="1">
    <source>
        <dbReference type="ARBA" id="ARBA00004141"/>
    </source>
</evidence>
<proteinExistence type="predicted"/>
<dbReference type="NCBIfam" id="NF009512">
    <property type="entry name" value="PRK12872.1-1"/>
    <property type="match status" value="1"/>
</dbReference>
<dbReference type="AlphaFoldDB" id="A0A1D9PCA6"/>
<evidence type="ECO:0000256" key="6">
    <source>
        <dbReference type="SAM" id="Phobius"/>
    </source>
</evidence>
<dbReference type="InterPro" id="IPR050475">
    <property type="entry name" value="Prenyltransferase_related"/>
</dbReference>
<feature type="transmembrane region" description="Helical" evidence="6">
    <location>
        <begin position="275"/>
        <end position="295"/>
    </location>
</feature>
<dbReference type="EMBL" id="CP017774">
    <property type="protein sequence ID" value="APA00192.1"/>
    <property type="molecule type" value="Genomic_DNA"/>
</dbReference>
<protein>
    <submittedName>
        <fullName evidence="7">Prenyltransferase</fullName>
    </submittedName>
</protein>
<keyword evidence="2" id="KW-1003">Cell membrane</keyword>
<keyword evidence="5 6" id="KW-0472">Membrane</keyword>
<evidence type="ECO:0000256" key="3">
    <source>
        <dbReference type="ARBA" id="ARBA00022692"/>
    </source>
</evidence>
<dbReference type="Gene3D" id="1.10.357.140">
    <property type="entry name" value="UbiA prenyltransferase"/>
    <property type="match status" value="1"/>
</dbReference>
<keyword evidence="8" id="KW-1185">Reference proteome</keyword>
<evidence type="ECO:0000256" key="5">
    <source>
        <dbReference type="ARBA" id="ARBA00023136"/>
    </source>
</evidence>
<dbReference type="KEGG" id="fcm:BIW12_12565"/>
<keyword evidence="7" id="KW-0808">Transferase</keyword>
<dbReference type="Proteomes" id="UP000178198">
    <property type="component" value="Chromosome"/>
</dbReference>
<keyword evidence="4 6" id="KW-1133">Transmembrane helix</keyword>
<dbReference type="InterPro" id="IPR000537">
    <property type="entry name" value="UbiA_prenyltransferase"/>
</dbReference>
<dbReference type="InterPro" id="IPR044878">
    <property type="entry name" value="UbiA_sf"/>
</dbReference>
<sequence length="297" mass="33386">MLALMQIIFRYGFLKLQKIDLALADWQYGLLVLSTVLIAAAGYVINDIFDQETDKENKPNKVIVGKFISENQAYNIYALLNISGVAIGFYLSNVIMRPNFAAIFVLIAATLYIYATSLKQMPLLGNIVVALLLSLSVIIIGIFDIFPATDTTNKEIMASMFSILLDYAIFAFIINLLREIVKDLEDFDGDSKQGMRTLAIVLGVQKTTKLVFALSFIPAIILLIYINNYLVTNNLIAATIYSLLFVLGPILYFSIKIWNSQSKTDFQKLSKVLKWILFFGILSILFITLNIQYHASK</sequence>
<evidence type="ECO:0000313" key="8">
    <source>
        <dbReference type="Proteomes" id="UP000178198"/>
    </source>
</evidence>
<feature type="transmembrane region" description="Helical" evidence="6">
    <location>
        <begin position="236"/>
        <end position="255"/>
    </location>
</feature>
<feature type="transmembrane region" description="Helical" evidence="6">
    <location>
        <begin position="210"/>
        <end position="230"/>
    </location>
</feature>
<organism evidence="7 8">
    <name type="scientific">Flavobacterium commune</name>
    <dbReference type="NCBI Taxonomy" id="1306519"/>
    <lineage>
        <taxon>Bacteria</taxon>
        <taxon>Pseudomonadati</taxon>
        <taxon>Bacteroidota</taxon>
        <taxon>Flavobacteriia</taxon>
        <taxon>Flavobacteriales</taxon>
        <taxon>Flavobacteriaceae</taxon>
        <taxon>Flavobacterium</taxon>
    </lineage>
</organism>
<dbReference type="Pfam" id="PF01040">
    <property type="entry name" value="UbiA"/>
    <property type="match status" value="1"/>
</dbReference>